<accession>A0A4P9X5J6</accession>
<protein>
    <recommendedName>
        <fullName evidence="4">Ribosome biogenesis protein SLX9</fullName>
    </recommendedName>
</protein>
<gene>
    <name evidence="2" type="ORF">CXG81DRAFT_26951</name>
</gene>
<feature type="compositionally biased region" description="Low complexity" evidence="1">
    <location>
        <begin position="110"/>
        <end position="123"/>
    </location>
</feature>
<dbReference type="Proteomes" id="UP000274922">
    <property type="component" value="Unassembled WGS sequence"/>
</dbReference>
<keyword evidence="3" id="KW-1185">Reference proteome</keyword>
<evidence type="ECO:0000313" key="3">
    <source>
        <dbReference type="Proteomes" id="UP000274922"/>
    </source>
</evidence>
<dbReference type="AlphaFoldDB" id="A0A4P9X5J6"/>
<dbReference type="EMBL" id="ML014222">
    <property type="protein sequence ID" value="RKP00331.1"/>
    <property type="molecule type" value="Genomic_DNA"/>
</dbReference>
<sequence length="139" mass="14302">MPAAARRGAPAKARKAKPAGTPYAKSGPASAGRAKHRGKAQARDNGVVDVKLKETIDSQAALLKVLGMAPKPPTAAAVSAQRQRQAETKKAEFRALSRAFQHLPPPVPEAPAGATTDAAQTATAPKDALFDALDALHVA</sequence>
<organism evidence="2 3">
    <name type="scientific">Caulochytrium protostelioides</name>
    <dbReference type="NCBI Taxonomy" id="1555241"/>
    <lineage>
        <taxon>Eukaryota</taxon>
        <taxon>Fungi</taxon>
        <taxon>Fungi incertae sedis</taxon>
        <taxon>Chytridiomycota</taxon>
        <taxon>Chytridiomycota incertae sedis</taxon>
        <taxon>Chytridiomycetes</taxon>
        <taxon>Caulochytriales</taxon>
        <taxon>Caulochytriaceae</taxon>
        <taxon>Caulochytrium</taxon>
    </lineage>
</organism>
<evidence type="ECO:0000256" key="1">
    <source>
        <dbReference type="SAM" id="MobiDB-lite"/>
    </source>
</evidence>
<feature type="region of interest" description="Disordered" evidence="1">
    <location>
        <begin position="1"/>
        <end position="46"/>
    </location>
</feature>
<feature type="compositionally biased region" description="Low complexity" evidence="1">
    <location>
        <begin position="1"/>
        <end position="11"/>
    </location>
</feature>
<reference evidence="3" key="1">
    <citation type="journal article" date="2018" name="Nat. Microbiol.">
        <title>Leveraging single-cell genomics to expand the fungal tree of life.</title>
        <authorList>
            <person name="Ahrendt S.R."/>
            <person name="Quandt C.A."/>
            <person name="Ciobanu D."/>
            <person name="Clum A."/>
            <person name="Salamov A."/>
            <person name="Andreopoulos B."/>
            <person name="Cheng J.F."/>
            <person name="Woyke T."/>
            <person name="Pelin A."/>
            <person name="Henrissat B."/>
            <person name="Reynolds N.K."/>
            <person name="Benny G.L."/>
            <person name="Smith M.E."/>
            <person name="James T.Y."/>
            <person name="Grigoriev I.V."/>
        </authorList>
    </citation>
    <scope>NUCLEOTIDE SEQUENCE [LARGE SCALE GENOMIC DNA]</scope>
    <source>
        <strain evidence="3">ATCC 52028</strain>
    </source>
</reference>
<feature type="region of interest" description="Disordered" evidence="1">
    <location>
        <begin position="102"/>
        <end position="123"/>
    </location>
</feature>
<evidence type="ECO:0000313" key="2">
    <source>
        <dbReference type="EMBL" id="RKP00331.1"/>
    </source>
</evidence>
<evidence type="ECO:0008006" key="4">
    <source>
        <dbReference type="Google" id="ProtNLM"/>
    </source>
</evidence>
<name>A0A4P9X5J6_9FUNG</name>
<proteinExistence type="predicted"/>